<dbReference type="Proteomes" id="UP000190890">
    <property type="component" value="Unassembled WGS sequence"/>
</dbReference>
<gene>
    <name evidence="1" type="ORF">CLPUN_32890</name>
</gene>
<accession>A0A1S8TC49</accession>
<name>A0A1S8TC49_9CLOT</name>
<dbReference type="EMBL" id="LZZM01000186">
    <property type="protein sequence ID" value="OOM75343.1"/>
    <property type="molecule type" value="Genomic_DNA"/>
</dbReference>
<comment type="caution">
    <text evidence="1">The sequence shown here is derived from an EMBL/GenBank/DDBJ whole genome shotgun (WGS) entry which is preliminary data.</text>
</comment>
<dbReference type="STRING" id="29367.CLPUN_32890"/>
<protein>
    <recommendedName>
        <fullName evidence="3">PRD domain-containing protein</fullName>
    </recommendedName>
</protein>
<keyword evidence="2" id="KW-1185">Reference proteome</keyword>
<reference evidence="1 2" key="1">
    <citation type="submission" date="2016-05" db="EMBL/GenBank/DDBJ databases">
        <title>Microbial solvent formation.</title>
        <authorList>
            <person name="Poehlein A."/>
            <person name="Montoya Solano J.D."/>
            <person name="Flitsch S."/>
            <person name="Krabben P."/>
            <person name="Duerre P."/>
            <person name="Daniel R."/>
        </authorList>
    </citation>
    <scope>NUCLEOTIDE SEQUENCE [LARGE SCALE GENOMIC DNA]</scope>
    <source>
        <strain evidence="1 2">DSM 2619</strain>
    </source>
</reference>
<dbReference type="AlphaFoldDB" id="A0A1S8TC49"/>
<organism evidence="1 2">
    <name type="scientific">Clostridium puniceum</name>
    <dbReference type="NCBI Taxonomy" id="29367"/>
    <lineage>
        <taxon>Bacteria</taxon>
        <taxon>Bacillati</taxon>
        <taxon>Bacillota</taxon>
        <taxon>Clostridia</taxon>
        <taxon>Eubacteriales</taxon>
        <taxon>Clostridiaceae</taxon>
        <taxon>Clostridium</taxon>
    </lineage>
</organism>
<evidence type="ECO:0000313" key="2">
    <source>
        <dbReference type="Proteomes" id="UP000190890"/>
    </source>
</evidence>
<evidence type="ECO:0000313" key="1">
    <source>
        <dbReference type="EMBL" id="OOM75343.1"/>
    </source>
</evidence>
<evidence type="ECO:0008006" key="3">
    <source>
        <dbReference type="Google" id="ProtNLM"/>
    </source>
</evidence>
<sequence>MIHLACALERMLLNNELTYDSSISKFDKKILNALMETKPIFESTLSITLTYDKIYHMVNIVSEY</sequence>
<proteinExistence type="predicted"/>